<feature type="compositionally biased region" description="Basic and acidic residues" evidence="5">
    <location>
        <begin position="1507"/>
        <end position="1517"/>
    </location>
</feature>
<feature type="compositionally biased region" description="Basic residues" evidence="5">
    <location>
        <begin position="1436"/>
        <end position="1445"/>
    </location>
</feature>
<dbReference type="InterPro" id="IPR001965">
    <property type="entry name" value="Znf_PHD"/>
</dbReference>
<feature type="compositionally biased region" description="Polar residues" evidence="5">
    <location>
        <begin position="1463"/>
        <end position="1477"/>
    </location>
</feature>
<feature type="compositionally biased region" description="Pro residues" evidence="5">
    <location>
        <begin position="710"/>
        <end position="722"/>
    </location>
</feature>
<dbReference type="Pfam" id="PF23030">
    <property type="entry name" value="SCAF11-like_C"/>
    <property type="match status" value="1"/>
</dbReference>
<feature type="region of interest" description="Disordered" evidence="5">
    <location>
        <begin position="1"/>
        <end position="60"/>
    </location>
</feature>
<feature type="compositionally biased region" description="Basic residues" evidence="5">
    <location>
        <begin position="1280"/>
        <end position="1307"/>
    </location>
</feature>
<evidence type="ECO:0000256" key="2">
    <source>
        <dbReference type="ARBA" id="ARBA00022771"/>
    </source>
</evidence>
<keyword evidence="9" id="KW-1185">Reference proteome</keyword>
<feature type="compositionally biased region" description="Basic and acidic residues" evidence="5">
    <location>
        <begin position="665"/>
        <end position="690"/>
    </location>
</feature>
<evidence type="ECO:0000256" key="5">
    <source>
        <dbReference type="SAM" id="MobiDB-lite"/>
    </source>
</evidence>
<feature type="compositionally biased region" description="Polar residues" evidence="5">
    <location>
        <begin position="542"/>
        <end position="572"/>
    </location>
</feature>
<feature type="compositionally biased region" description="Low complexity" evidence="5">
    <location>
        <begin position="236"/>
        <end position="249"/>
    </location>
</feature>
<feature type="compositionally biased region" description="Basic and acidic residues" evidence="5">
    <location>
        <begin position="1222"/>
        <end position="1279"/>
    </location>
</feature>
<feature type="compositionally biased region" description="Acidic residues" evidence="5">
    <location>
        <begin position="610"/>
        <end position="626"/>
    </location>
</feature>
<feature type="compositionally biased region" description="Basic and acidic residues" evidence="5">
    <location>
        <begin position="1415"/>
        <end position="1435"/>
    </location>
</feature>
<feature type="compositionally biased region" description="Acidic residues" evidence="5">
    <location>
        <begin position="1"/>
        <end position="20"/>
    </location>
</feature>
<dbReference type="InterPro" id="IPR017907">
    <property type="entry name" value="Znf_RING_CS"/>
</dbReference>
<feature type="compositionally biased region" description="Pro residues" evidence="5">
    <location>
        <begin position="1683"/>
        <end position="1694"/>
    </location>
</feature>
<dbReference type="PROSITE" id="PS01359">
    <property type="entry name" value="ZF_PHD_1"/>
    <property type="match status" value="1"/>
</dbReference>
<feature type="region of interest" description="Disordered" evidence="5">
    <location>
        <begin position="443"/>
        <end position="468"/>
    </location>
</feature>
<feature type="region of interest" description="Disordered" evidence="5">
    <location>
        <begin position="1807"/>
        <end position="1978"/>
    </location>
</feature>
<feature type="compositionally biased region" description="Polar residues" evidence="5">
    <location>
        <begin position="1807"/>
        <end position="1832"/>
    </location>
</feature>
<feature type="compositionally biased region" description="Polar residues" evidence="5">
    <location>
        <begin position="584"/>
        <end position="594"/>
    </location>
</feature>
<name>A0A8J2PT26_9HEXA</name>
<dbReference type="GO" id="GO:0008270">
    <property type="term" value="F:zinc ion binding"/>
    <property type="evidence" value="ECO:0007669"/>
    <property type="project" value="UniProtKB-KW"/>
</dbReference>
<feature type="compositionally biased region" description="Basic and acidic residues" evidence="5">
    <location>
        <begin position="595"/>
        <end position="609"/>
    </location>
</feature>
<dbReference type="InterPro" id="IPR001841">
    <property type="entry name" value="Znf_RING"/>
</dbReference>
<dbReference type="InterPro" id="IPR019786">
    <property type="entry name" value="Zinc_finger_PHD-type_CS"/>
</dbReference>
<dbReference type="InterPro" id="IPR019787">
    <property type="entry name" value="Znf_PHD-finger"/>
</dbReference>
<feature type="compositionally biased region" description="Low complexity" evidence="5">
    <location>
        <begin position="1381"/>
        <end position="1390"/>
    </location>
</feature>
<feature type="compositionally biased region" description="Acidic residues" evidence="5">
    <location>
        <begin position="783"/>
        <end position="793"/>
    </location>
</feature>
<evidence type="ECO:0000313" key="9">
    <source>
        <dbReference type="Proteomes" id="UP000708208"/>
    </source>
</evidence>
<dbReference type="Proteomes" id="UP000708208">
    <property type="component" value="Unassembled WGS sequence"/>
</dbReference>
<sequence length="2082" mass="230406">MENTEEEEQQEGSAEIEEGSEAGWSDCEDRGNDQGDESESVSGESENGEGSGMSSDDSDGGSEKCAICLQKFQGQEIGTPETCEHHFCLKCITEWSKKVATCPVDRKVFPAILVKAEIFGTVQRIVDVEVGNAGEATLFDEYDTDPTYCEICGHCDREDRLLLCDGCDLGYHLECLEPPMEFVPIEDWYCPTCQTQRQTQTEDVVQRPSRRQIRLPRTGQSRRILESIRQSAWRETSSVTTTSGSSSTTVRKRRTYRRTGVRRTKGKKRGTGRKSKRRSRKGKQKRSRVVIERRPSTAKGRLAAQLGILPPRPGQVYVGLPRCRAPVSQSAQSSNSSALRNLRYQAGITPLRIYGTSEDLADCIESFSDEEGPIGVARPQSIHRIGIPVKPAFPYPGTTRFVEIPQQSSSPDILGPILNNQIIMLTDRNIQIKRDGTLIPSISISPSASPVKPTRRNSITNENSRRGYDPVVKSLGLKFNSVIKDVPPSSQPSLSMTNVTVRQAPSSPNSNDSTNGSTAGINSSNNNNGSSQGMSVGHEGRNSMNSDNAVNSWNSNTRGGTFCGQNSAQPSDDPNGARAYESFLHSSNNNSPKQNPDRKKSVENEPESKCDDDEEYNIYSDIEEDDTPRQPENEVESEPIVMKEKERDSDDDMVIDEDGVGMIKMTERESRSSAESSSRHDGRFESRQDPDISAISSEMGLKPEDIPSPTSIPLPDSPPPPTSDIINSSEDNDDDEEVLLVRTKRPNFSSPSANSVHADPPFRNSHIKKAREEYDPSQPLNSSEEEDDEEELEIQLPPSSPNRPKTSPRYQANVQTCSGSSSSLPTTRVDEPDLDLNSIPMPSDDYKRPTIQFSIPTRHKLLSISSLIKRQKGVAKKETKNALSFTSEISKAFGEDKQDDSDDEQNRGDDEPKLSLVAEIFGSDDEDDRPKKDETPFVSDVPSGLDPPLAAVSHDHDLTPPLPLQPSLELEDQLDSVVLTPSANPIENAPRWKKIVVETEESNKLVETIIQKDFASEMDVQEATANNIIENEDESSNDSISVLEMIENPKYVDDEVQVVSITSGGDIDKRSKDFGRKSQIIDRDKPIVLESISEGDSEFERDSSKGGSGSGSKRKSKKDKETTSRDKVREKDNRKGSKRKRSFSSVSNREEGEIIDSPEKRRKKKKEKKKSKKRRRSKDDKSTRLDFSEKKLSDVAAPLHNSSEEENLGDNLIAWRKPSNSAKERNYRDGKPKPEEKYFKPRDKKRDSSPRDRREKLIRDKSPPITKDKSFKERNDTGRSRRRSASPRSKSRSFSRSKNNRRPRSRSCRTSSTKSFHSRSRSRSLRRSHKRRFSLSPRRSRSGSRSPLRLRSRSSLRRSRNRKRSLSNNRTRRFKGRKRSGSSSGTSVSSKRSKRKRRDKVNNSSGEKVKKRREKEKEKIPEPRDVEDKEREKDKEKKKRKRRREKSVSPAKEIFADGDSIVVSLNFQKGGNTSFGSAASKDGGYTPPLRNTPDSEKKVGRGRSRRGRSDEKDENGKPRLLKKTLLIDLETSPIQEQNIGVSPTLIVLSDDEEAEDKHKGLEEGSKDTRDGVTVTTSSTDGQNEGGSPYRHGVAADSTQIHHPNQSDSKLDDSSFSVSMCTSISPYEGSNLSPTRGDSLVTSTRDSEMGLTHEDDSRSPSPLSPSLKSSDSKMMMHQPRSPVGSPPPPLPPGSPPEHLLHDSRNENAGTPTSSVSSHMSNHQASLPSAPGKPLIGNGNIPGLFPSSGVSASSNVNIPPPIVIPTPPNSQMRFPPAVNQNILPQNVLASVATALYAPILAARQQQQSNLSGKFSTPTGSMTVSGNKAGQQGSSVLLPKNQNSHSHGSGGGIRSSRVNSSGMLTGEGDSPFSPNSSEGDDLFEPPLERSQMDSGVGSKQDKAAGGQASNNSMPSGAAGGGNLGNTAGKPREKNNLFDNLFGGAPSKKPPIHHKSHDKPVKSKSAPHHKSKSKRVAKKEIPKLSEGELRLTEDVPTSAVELRVKEKFLKKLNRQERVVEEVKLSLKPHYSKKHVTKDEYKEILRRAVPKICHNKSGEINPFKIKELVEAYVKKFRHSRKKDVSSS</sequence>
<feature type="compositionally biased region" description="Polar residues" evidence="5">
    <location>
        <begin position="746"/>
        <end position="755"/>
    </location>
</feature>
<dbReference type="PANTHER" id="PTHR12618:SF20">
    <property type="entry name" value="PHD AND RING FINGER DOMAIN-CONTAINING PROTEIN 1"/>
    <property type="match status" value="1"/>
</dbReference>
<feature type="compositionally biased region" description="Low complexity" evidence="5">
    <location>
        <begin position="1658"/>
        <end position="1682"/>
    </location>
</feature>
<dbReference type="Pfam" id="PF13639">
    <property type="entry name" value="zf-RING_2"/>
    <property type="match status" value="1"/>
</dbReference>
<evidence type="ECO:0008006" key="10">
    <source>
        <dbReference type="Google" id="ProtNLM"/>
    </source>
</evidence>
<feature type="region of interest" description="Disordered" evidence="5">
    <location>
        <begin position="486"/>
        <end position="849"/>
    </location>
</feature>
<gene>
    <name evidence="8" type="ORF">AFUS01_LOCUS45176</name>
</gene>
<comment type="caution">
    <text evidence="8">The sequence shown here is derived from an EMBL/GenBank/DDBJ whole genome shotgun (WGS) entry which is preliminary data.</text>
</comment>
<organism evidence="8 9">
    <name type="scientific">Allacma fusca</name>
    <dbReference type="NCBI Taxonomy" id="39272"/>
    <lineage>
        <taxon>Eukaryota</taxon>
        <taxon>Metazoa</taxon>
        <taxon>Ecdysozoa</taxon>
        <taxon>Arthropoda</taxon>
        <taxon>Hexapoda</taxon>
        <taxon>Collembola</taxon>
        <taxon>Symphypleona</taxon>
        <taxon>Sminthuridae</taxon>
        <taxon>Allacma</taxon>
    </lineage>
</organism>
<dbReference type="InterPro" id="IPR047157">
    <property type="entry name" value="PHRF1/Atg35"/>
</dbReference>
<evidence type="ECO:0000256" key="3">
    <source>
        <dbReference type="ARBA" id="ARBA00022833"/>
    </source>
</evidence>
<feature type="compositionally biased region" description="Polar residues" evidence="5">
    <location>
        <begin position="1532"/>
        <end position="1541"/>
    </location>
</feature>
<feature type="compositionally biased region" description="Basic and acidic residues" evidence="5">
    <location>
        <begin position="1555"/>
        <end position="1570"/>
    </location>
</feature>
<dbReference type="InterPro" id="IPR057031">
    <property type="entry name" value="SFR19-like_C"/>
</dbReference>
<reference evidence="8" key="1">
    <citation type="submission" date="2021-06" db="EMBL/GenBank/DDBJ databases">
        <authorList>
            <person name="Hodson N. C."/>
            <person name="Mongue J. A."/>
            <person name="Jaron S. K."/>
        </authorList>
    </citation>
    <scope>NUCLEOTIDE SEQUENCE</scope>
</reference>
<feature type="compositionally biased region" description="Polar residues" evidence="5">
    <location>
        <begin position="491"/>
        <end position="514"/>
    </location>
</feature>
<dbReference type="PROSITE" id="PS50089">
    <property type="entry name" value="ZF_RING_2"/>
    <property type="match status" value="1"/>
</dbReference>
<feature type="compositionally biased region" description="Basic and acidic residues" evidence="5">
    <location>
        <begin position="1177"/>
        <end position="1193"/>
    </location>
</feature>
<feature type="region of interest" description="Disordered" evidence="5">
    <location>
        <begin position="889"/>
        <end position="965"/>
    </location>
</feature>
<dbReference type="Pfam" id="PF00628">
    <property type="entry name" value="PHD"/>
    <property type="match status" value="1"/>
</dbReference>
<dbReference type="CDD" id="cd15536">
    <property type="entry name" value="PHD_PHRF1"/>
    <property type="match status" value="1"/>
</dbReference>
<protein>
    <recommendedName>
        <fullName evidence="10">PHD and RING finger domain-containing protein 1</fullName>
    </recommendedName>
</protein>
<feature type="compositionally biased region" description="Polar residues" evidence="5">
    <location>
        <begin position="802"/>
        <end position="826"/>
    </location>
</feature>
<feature type="compositionally biased region" description="Basic residues" evidence="5">
    <location>
        <begin position="250"/>
        <end position="288"/>
    </location>
</feature>
<feature type="compositionally biased region" description="Acidic residues" evidence="5">
    <location>
        <begin position="649"/>
        <end position="659"/>
    </location>
</feature>
<feature type="region of interest" description="Disordered" evidence="5">
    <location>
        <begin position="1061"/>
        <end position="1738"/>
    </location>
</feature>
<keyword evidence="1" id="KW-0479">Metal-binding</keyword>
<feature type="compositionally biased region" description="Basic and acidic residues" evidence="5">
    <location>
        <begin position="1644"/>
        <end position="1657"/>
    </location>
</feature>
<evidence type="ECO:0000259" key="6">
    <source>
        <dbReference type="PROSITE" id="PS50016"/>
    </source>
</evidence>
<feature type="compositionally biased region" description="Basic and acidic residues" evidence="5">
    <location>
        <begin position="1066"/>
        <end position="1087"/>
    </location>
</feature>
<feature type="compositionally biased region" description="Basic residues" evidence="5">
    <location>
        <begin position="1160"/>
        <end position="1176"/>
    </location>
</feature>
<evidence type="ECO:0000313" key="8">
    <source>
        <dbReference type="EMBL" id="CAG7835860.1"/>
    </source>
</evidence>
<dbReference type="OrthoDB" id="1935339at2759"/>
<dbReference type="CDD" id="cd16635">
    <property type="entry name" value="mRING-HC-C3HC3D_PHRF1"/>
    <property type="match status" value="1"/>
</dbReference>
<keyword evidence="3" id="KW-0862">Zinc</keyword>
<feature type="domain" description="PHD-type" evidence="6">
    <location>
        <begin position="146"/>
        <end position="196"/>
    </location>
</feature>
<dbReference type="EMBL" id="CAJVCH010570782">
    <property type="protein sequence ID" value="CAG7835860.1"/>
    <property type="molecule type" value="Genomic_DNA"/>
</dbReference>
<dbReference type="PROSITE" id="PS50016">
    <property type="entry name" value="ZF_PHD_2"/>
    <property type="match status" value="1"/>
</dbReference>
<feature type="compositionally biased region" description="Low complexity" evidence="5">
    <location>
        <begin position="515"/>
        <end position="537"/>
    </location>
</feature>
<feature type="compositionally biased region" description="Basic residues" evidence="5">
    <location>
        <begin position="1316"/>
        <end position="1380"/>
    </location>
</feature>
<dbReference type="SMART" id="SM00249">
    <property type="entry name" value="PHD"/>
    <property type="match status" value="1"/>
</dbReference>
<keyword evidence="2 4" id="KW-0863">Zinc-finger</keyword>
<evidence type="ECO:0000256" key="1">
    <source>
        <dbReference type="ARBA" id="ARBA00022723"/>
    </source>
</evidence>
<feature type="region of interest" description="Disordered" evidence="5">
    <location>
        <begin position="200"/>
        <end position="221"/>
    </location>
</feature>
<accession>A0A8J2PT26</accession>
<dbReference type="SMART" id="SM00184">
    <property type="entry name" value="RING"/>
    <property type="match status" value="2"/>
</dbReference>
<feature type="compositionally biased region" description="Polar residues" evidence="5">
    <location>
        <begin position="1573"/>
        <end position="1582"/>
    </location>
</feature>
<dbReference type="PANTHER" id="PTHR12618">
    <property type="entry name" value="PHD AND RING FINGER DOMAIN-CONTAINING PROTEIN 1"/>
    <property type="match status" value="1"/>
</dbReference>
<feature type="compositionally biased region" description="Polar residues" evidence="5">
    <location>
        <begin position="1596"/>
        <end position="1643"/>
    </location>
</feature>
<feature type="domain" description="RING-type" evidence="7">
    <location>
        <begin position="65"/>
        <end position="106"/>
    </location>
</feature>
<evidence type="ECO:0000259" key="7">
    <source>
        <dbReference type="PROSITE" id="PS50089"/>
    </source>
</evidence>
<feature type="compositionally biased region" description="Polar residues" evidence="5">
    <location>
        <begin position="1705"/>
        <end position="1725"/>
    </location>
</feature>
<proteinExistence type="predicted"/>
<feature type="compositionally biased region" description="Basic and acidic residues" evidence="5">
    <location>
        <begin position="1118"/>
        <end position="1135"/>
    </location>
</feature>
<feature type="compositionally biased region" description="Basic and acidic residues" evidence="5">
    <location>
        <begin position="904"/>
        <end position="913"/>
    </location>
</feature>
<feature type="region of interest" description="Disordered" evidence="5">
    <location>
        <begin position="235"/>
        <end position="298"/>
    </location>
</feature>
<dbReference type="PROSITE" id="PS00518">
    <property type="entry name" value="ZF_RING_1"/>
    <property type="match status" value="1"/>
</dbReference>
<feature type="compositionally biased region" description="Basic residues" evidence="5">
    <location>
        <begin position="1961"/>
        <end position="1973"/>
    </location>
</feature>
<evidence type="ECO:0000256" key="4">
    <source>
        <dbReference type="PROSITE-ProRule" id="PRU00175"/>
    </source>
</evidence>